<evidence type="ECO:0000313" key="4">
    <source>
        <dbReference type="Proteomes" id="UP000198977"/>
    </source>
</evidence>
<dbReference type="RefSeq" id="WP_093922901.1">
    <property type="nucleotide sequence ID" value="NZ_FOMW01000003.1"/>
</dbReference>
<dbReference type="CDD" id="cd00229">
    <property type="entry name" value="SGNH_hydrolase"/>
    <property type="match status" value="1"/>
</dbReference>
<dbReference type="STRING" id="74348.SAMN04488523_103290"/>
<gene>
    <name evidence="3" type="ORF">SAMN04488523_103290</name>
</gene>
<evidence type="ECO:0000259" key="2">
    <source>
        <dbReference type="Pfam" id="PF13472"/>
    </source>
</evidence>
<protein>
    <submittedName>
        <fullName evidence="3">Lysophospholipase L1</fullName>
    </submittedName>
</protein>
<dbReference type="InterPro" id="IPR036514">
    <property type="entry name" value="SGNH_hydro_sf"/>
</dbReference>
<dbReference type="Pfam" id="PF13472">
    <property type="entry name" value="Lipase_GDSL_2"/>
    <property type="match status" value="1"/>
</dbReference>
<name>A0A1I1W4H2_9RHOB</name>
<dbReference type="AlphaFoldDB" id="A0A1I1W4H2"/>
<keyword evidence="1" id="KW-0732">Signal</keyword>
<dbReference type="OrthoDB" id="7840049at2"/>
<feature type="domain" description="SGNH hydrolase-type esterase" evidence="2">
    <location>
        <begin position="32"/>
        <end position="213"/>
    </location>
</feature>
<feature type="chain" id="PRO_5011767215" evidence="1">
    <location>
        <begin position="23"/>
        <end position="235"/>
    </location>
</feature>
<dbReference type="InterPro" id="IPR013830">
    <property type="entry name" value="SGNH_hydro"/>
</dbReference>
<dbReference type="GO" id="GO:0016788">
    <property type="term" value="F:hydrolase activity, acting on ester bonds"/>
    <property type="evidence" value="ECO:0007669"/>
    <property type="project" value="UniProtKB-ARBA"/>
</dbReference>
<dbReference type="Gene3D" id="3.40.50.1110">
    <property type="entry name" value="SGNH hydrolase"/>
    <property type="match status" value="1"/>
</dbReference>
<feature type="signal peptide" evidence="1">
    <location>
        <begin position="1"/>
        <end position="22"/>
    </location>
</feature>
<dbReference type="Proteomes" id="UP000198977">
    <property type="component" value="Unassembled WGS sequence"/>
</dbReference>
<proteinExistence type="predicted"/>
<dbReference type="EMBL" id="FOMW01000003">
    <property type="protein sequence ID" value="SFD89991.1"/>
    <property type="molecule type" value="Genomic_DNA"/>
</dbReference>
<reference evidence="3 4" key="1">
    <citation type="submission" date="2016-10" db="EMBL/GenBank/DDBJ databases">
        <authorList>
            <person name="de Groot N.N."/>
        </authorList>
    </citation>
    <scope>NUCLEOTIDE SEQUENCE [LARGE SCALE GENOMIC DNA]</scope>
    <source>
        <strain evidence="3 4">DSM 11443</strain>
    </source>
</reference>
<evidence type="ECO:0000313" key="3">
    <source>
        <dbReference type="EMBL" id="SFD89991.1"/>
    </source>
</evidence>
<evidence type="ECO:0000256" key="1">
    <source>
        <dbReference type="SAM" id="SignalP"/>
    </source>
</evidence>
<sequence>MRSFIAFMGLVFSLSFTSIAQAAPNDMQVLVMGDSFMTTNGSADQSFSHVLSELLDTRVKSTAMSGARMLYALPITGSLGMNISKQYRQGQWDIVVMNGGGNDLWMGCGCYRCERKMEKLISPDGLRGAIPSTIARARNAGAHVIYVGYLRSPGRGSPIEACRPFGDKMEARIAKLAELDRGFTFVSLADMVPYGDGSFHAFDMIHPSPKGSAAAAKRVQDAIMHLQQDRYSGLN</sequence>
<organism evidence="3 4">
    <name type="scientific">Sulfitobacter brevis</name>
    <dbReference type="NCBI Taxonomy" id="74348"/>
    <lineage>
        <taxon>Bacteria</taxon>
        <taxon>Pseudomonadati</taxon>
        <taxon>Pseudomonadota</taxon>
        <taxon>Alphaproteobacteria</taxon>
        <taxon>Rhodobacterales</taxon>
        <taxon>Roseobacteraceae</taxon>
        <taxon>Sulfitobacter</taxon>
    </lineage>
</organism>
<dbReference type="SUPFAM" id="SSF52266">
    <property type="entry name" value="SGNH hydrolase"/>
    <property type="match status" value="1"/>
</dbReference>
<accession>A0A1I1W4H2</accession>
<keyword evidence="4" id="KW-1185">Reference proteome</keyword>